<dbReference type="AlphaFoldDB" id="A0A6J4U138"/>
<keyword evidence="9" id="KW-1133">Transmembrane helix</keyword>
<organism evidence="15">
    <name type="scientific">uncultured Sphingosinicella sp</name>
    <dbReference type="NCBI Taxonomy" id="478748"/>
    <lineage>
        <taxon>Bacteria</taxon>
        <taxon>Pseudomonadati</taxon>
        <taxon>Pseudomonadota</taxon>
        <taxon>Alphaproteobacteria</taxon>
        <taxon>Sphingomonadales</taxon>
        <taxon>Sphingosinicellaceae</taxon>
        <taxon>Sphingosinicella</taxon>
        <taxon>environmental samples</taxon>
    </lineage>
</organism>
<dbReference type="GO" id="GO:0015012">
    <property type="term" value="P:heparan sulfate proteoglycan biosynthetic process"/>
    <property type="evidence" value="ECO:0007669"/>
    <property type="project" value="TreeGrafter"/>
</dbReference>
<keyword evidence="10" id="KW-0333">Golgi apparatus</keyword>
<evidence type="ECO:0000256" key="6">
    <source>
        <dbReference type="ARBA" id="ARBA00022723"/>
    </source>
</evidence>
<reference evidence="15" key="1">
    <citation type="submission" date="2020-02" db="EMBL/GenBank/DDBJ databases">
        <authorList>
            <person name="Meier V. D."/>
        </authorList>
    </citation>
    <scope>NUCLEOTIDE SEQUENCE</scope>
    <source>
        <strain evidence="15">AVDCRST_MAG23</strain>
    </source>
</reference>
<dbReference type="InterPro" id="IPR003406">
    <property type="entry name" value="Glyco_trans_14"/>
</dbReference>
<dbReference type="GO" id="GO:0046872">
    <property type="term" value="F:metal ion binding"/>
    <property type="evidence" value="ECO:0007669"/>
    <property type="project" value="UniProtKB-KW"/>
</dbReference>
<evidence type="ECO:0000256" key="5">
    <source>
        <dbReference type="ARBA" id="ARBA00022692"/>
    </source>
</evidence>
<dbReference type="GO" id="GO:0050650">
    <property type="term" value="P:chondroitin sulfate proteoglycan biosynthetic process"/>
    <property type="evidence" value="ECO:0007669"/>
    <property type="project" value="TreeGrafter"/>
</dbReference>
<dbReference type="InterPro" id="IPR043538">
    <property type="entry name" value="XYLT"/>
</dbReference>
<proteinExistence type="predicted"/>
<dbReference type="EMBL" id="CADCWD010000055">
    <property type="protein sequence ID" value="CAA9536116.1"/>
    <property type="molecule type" value="Genomic_DNA"/>
</dbReference>
<protein>
    <recommendedName>
        <fullName evidence="14">Peptide O-xylosyltransferase</fullName>
    </recommendedName>
</protein>
<keyword evidence="7" id="KW-0256">Endoplasmic reticulum</keyword>
<dbReference type="GO" id="GO:0016020">
    <property type="term" value="C:membrane"/>
    <property type="evidence" value="ECO:0007669"/>
    <property type="project" value="InterPro"/>
</dbReference>
<evidence type="ECO:0000256" key="1">
    <source>
        <dbReference type="ARBA" id="ARBA00004323"/>
    </source>
</evidence>
<evidence type="ECO:0000256" key="2">
    <source>
        <dbReference type="ARBA" id="ARBA00004648"/>
    </source>
</evidence>
<gene>
    <name evidence="15" type="ORF">AVDCRST_MAG23-1895</name>
</gene>
<evidence type="ECO:0000256" key="3">
    <source>
        <dbReference type="ARBA" id="ARBA00022676"/>
    </source>
</evidence>
<keyword evidence="13" id="KW-0325">Glycoprotein</keyword>
<sequence>MRFAYLILAHKDMEQLHALITRLLRDDPNDRVLLHYDRGSPVPDAELESFAARFGGAVTVTPRVRCLWGHHSQAQAELLLKQGAAAFEYDYAHIISGQDWPARGKAEMVKTLDPGACYLTFESPDMTERMDDYHFHDGMLGPHKTSWDWRKDMAVRRVARLWTKAVGARTCPFGPSWKKGSAWWSLPKAAVDYVAPRIQELVDTGRLRHTLCSDEHIMHTVLYYSPFAERLQENRRFIRWQAGSSNPELLRAGDEAAILASDAWFARKVDRNVDPFFLQL</sequence>
<evidence type="ECO:0000313" key="15">
    <source>
        <dbReference type="EMBL" id="CAA9536116.1"/>
    </source>
</evidence>
<keyword evidence="8" id="KW-0735">Signal-anchor</keyword>
<dbReference type="Pfam" id="PF02485">
    <property type="entry name" value="Branch"/>
    <property type="match status" value="1"/>
</dbReference>
<evidence type="ECO:0000256" key="10">
    <source>
        <dbReference type="ARBA" id="ARBA00023034"/>
    </source>
</evidence>
<dbReference type="GO" id="GO:0030158">
    <property type="term" value="F:protein xylosyltransferase activity"/>
    <property type="evidence" value="ECO:0007669"/>
    <property type="project" value="InterPro"/>
</dbReference>
<evidence type="ECO:0000256" key="9">
    <source>
        <dbReference type="ARBA" id="ARBA00022989"/>
    </source>
</evidence>
<keyword evidence="5" id="KW-0812">Transmembrane</keyword>
<keyword evidence="11" id="KW-0472">Membrane</keyword>
<accession>A0A6J4U138</accession>
<evidence type="ECO:0000256" key="4">
    <source>
        <dbReference type="ARBA" id="ARBA00022679"/>
    </source>
</evidence>
<keyword evidence="4" id="KW-0808">Transferase</keyword>
<evidence type="ECO:0000256" key="11">
    <source>
        <dbReference type="ARBA" id="ARBA00023136"/>
    </source>
</evidence>
<keyword evidence="6" id="KW-0479">Metal-binding</keyword>
<dbReference type="PANTHER" id="PTHR46025:SF3">
    <property type="entry name" value="XYLOSYLTRANSFERASE OXT"/>
    <property type="match status" value="1"/>
</dbReference>
<dbReference type="PANTHER" id="PTHR46025">
    <property type="entry name" value="XYLOSYLTRANSFERASE OXT"/>
    <property type="match status" value="1"/>
</dbReference>
<evidence type="ECO:0000256" key="13">
    <source>
        <dbReference type="ARBA" id="ARBA00023180"/>
    </source>
</evidence>
<evidence type="ECO:0000256" key="7">
    <source>
        <dbReference type="ARBA" id="ARBA00022824"/>
    </source>
</evidence>
<evidence type="ECO:0000256" key="14">
    <source>
        <dbReference type="ARBA" id="ARBA00042865"/>
    </source>
</evidence>
<name>A0A6J4U138_9SPHN</name>
<evidence type="ECO:0000256" key="12">
    <source>
        <dbReference type="ARBA" id="ARBA00023157"/>
    </source>
</evidence>
<keyword evidence="12" id="KW-1015">Disulfide bond</keyword>
<keyword evidence="3" id="KW-0328">Glycosyltransferase</keyword>
<comment type="subcellular location">
    <subcellularLocation>
        <location evidence="2">Endoplasmic reticulum membrane</location>
        <topology evidence="2">Single-pass type II membrane protein</topology>
    </subcellularLocation>
    <subcellularLocation>
        <location evidence="1">Golgi apparatus membrane</location>
        <topology evidence="1">Single-pass type II membrane protein</topology>
    </subcellularLocation>
</comment>
<evidence type="ECO:0000256" key="8">
    <source>
        <dbReference type="ARBA" id="ARBA00022968"/>
    </source>
</evidence>